<dbReference type="Proteomes" id="UP000273643">
    <property type="component" value="Unassembled WGS sequence"/>
</dbReference>
<dbReference type="SMART" id="SM00260">
    <property type="entry name" value="CheW"/>
    <property type="match status" value="1"/>
</dbReference>
<name>A0A3N1NZ46_9GAMM</name>
<dbReference type="Pfam" id="PF01584">
    <property type="entry name" value="CheW"/>
    <property type="match status" value="1"/>
</dbReference>
<gene>
    <name evidence="2" type="ORF">EDC38_2079</name>
</gene>
<dbReference type="Gene3D" id="2.40.50.180">
    <property type="entry name" value="CheA-289, Domain 4"/>
    <property type="match status" value="1"/>
</dbReference>
<dbReference type="OrthoDB" id="5298045at2"/>
<dbReference type="SUPFAM" id="SSF50341">
    <property type="entry name" value="CheW-like"/>
    <property type="match status" value="1"/>
</dbReference>
<accession>A0A3N1NZ46</accession>
<evidence type="ECO:0000313" key="3">
    <source>
        <dbReference type="Proteomes" id="UP000273643"/>
    </source>
</evidence>
<dbReference type="GO" id="GO:0006935">
    <property type="term" value="P:chemotaxis"/>
    <property type="evidence" value="ECO:0007669"/>
    <property type="project" value="InterPro"/>
</dbReference>
<dbReference type="PANTHER" id="PTHR22617:SF43">
    <property type="entry name" value="PROTEIN PILI"/>
    <property type="match status" value="1"/>
</dbReference>
<reference evidence="2 3" key="1">
    <citation type="submission" date="2018-11" db="EMBL/GenBank/DDBJ databases">
        <title>Genomic Encyclopedia of Type Strains, Phase IV (KMG-IV): sequencing the most valuable type-strain genomes for metagenomic binning, comparative biology and taxonomic classification.</title>
        <authorList>
            <person name="Goeker M."/>
        </authorList>
    </citation>
    <scope>NUCLEOTIDE SEQUENCE [LARGE SCALE GENOMIC DNA]</scope>
    <source>
        <strain evidence="2 3">DSM 16974</strain>
    </source>
</reference>
<dbReference type="InterPro" id="IPR036061">
    <property type="entry name" value="CheW-like_dom_sf"/>
</dbReference>
<proteinExistence type="predicted"/>
<dbReference type="GO" id="GO:0007165">
    <property type="term" value="P:signal transduction"/>
    <property type="evidence" value="ECO:0007669"/>
    <property type="project" value="InterPro"/>
</dbReference>
<feature type="domain" description="CheW-like" evidence="1">
    <location>
        <begin position="34"/>
        <end position="174"/>
    </location>
</feature>
<dbReference type="PANTHER" id="PTHR22617">
    <property type="entry name" value="CHEMOTAXIS SENSOR HISTIDINE KINASE-RELATED"/>
    <property type="match status" value="1"/>
</dbReference>
<protein>
    <submittedName>
        <fullName evidence="2">Twitching motility protein PilI</fullName>
    </submittedName>
</protein>
<dbReference type="InterPro" id="IPR039315">
    <property type="entry name" value="CheW"/>
</dbReference>
<dbReference type="EMBL" id="RJUK01000001">
    <property type="protein sequence ID" value="ROQ21455.1"/>
    <property type="molecule type" value="Genomic_DNA"/>
</dbReference>
<comment type="caution">
    <text evidence="2">The sequence shown here is derived from an EMBL/GenBank/DDBJ whole genome shotgun (WGS) entry which is preliminary data.</text>
</comment>
<organism evidence="2 3">
    <name type="scientific">Marinimicrobium koreense</name>
    <dbReference type="NCBI Taxonomy" id="306545"/>
    <lineage>
        <taxon>Bacteria</taxon>
        <taxon>Pseudomonadati</taxon>
        <taxon>Pseudomonadota</taxon>
        <taxon>Gammaproteobacteria</taxon>
        <taxon>Cellvibrionales</taxon>
        <taxon>Cellvibrionaceae</taxon>
        <taxon>Marinimicrobium</taxon>
    </lineage>
</organism>
<dbReference type="Gene3D" id="2.30.30.40">
    <property type="entry name" value="SH3 Domains"/>
    <property type="match status" value="1"/>
</dbReference>
<dbReference type="PROSITE" id="PS50851">
    <property type="entry name" value="CHEW"/>
    <property type="match status" value="1"/>
</dbReference>
<evidence type="ECO:0000259" key="1">
    <source>
        <dbReference type="PROSITE" id="PS50851"/>
    </source>
</evidence>
<dbReference type="AlphaFoldDB" id="A0A3N1NZ46"/>
<sequence length="180" mass="20040">MSDSQTAFDSLVDLAQRSRSAARGLPAQLDIRPHWSGIGFMLMGQRFAVPMGEISEMLEIPPYTHLPGVQSWVRGVANVRGRLLPLFDLAAFFGAQLSGGRKQRRVLVLETEALYSGLMVDQVFGMQHFPTDEYQAESGPVDAVIQPFTEGSFEHNGQRWTVFRPAFLAQDPRFINAARS</sequence>
<keyword evidence="3" id="KW-1185">Reference proteome</keyword>
<evidence type="ECO:0000313" key="2">
    <source>
        <dbReference type="EMBL" id="ROQ21455.1"/>
    </source>
</evidence>
<dbReference type="RefSeq" id="WP_024461425.1">
    <property type="nucleotide sequence ID" value="NZ_JBHYFO010000005.1"/>
</dbReference>
<dbReference type="GO" id="GO:0005829">
    <property type="term" value="C:cytosol"/>
    <property type="evidence" value="ECO:0007669"/>
    <property type="project" value="TreeGrafter"/>
</dbReference>
<dbReference type="InterPro" id="IPR002545">
    <property type="entry name" value="CheW-lke_dom"/>
</dbReference>